<dbReference type="Proteomes" id="UP000242850">
    <property type="component" value="Unassembled WGS sequence"/>
</dbReference>
<protein>
    <recommendedName>
        <fullName evidence="3">ATPase</fullName>
    </recommendedName>
</protein>
<dbReference type="OrthoDB" id="9781752at2"/>
<dbReference type="Gene3D" id="3.40.50.300">
    <property type="entry name" value="P-loop containing nucleotide triphosphate hydrolases"/>
    <property type="match status" value="1"/>
</dbReference>
<dbReference type="InterPro" id="IPR027417">
    <property type="entry name" value="P-loop_NTPase"/>
</dbReference>
<dbReference type="RefSeq" id="WP_103895591.1">
    <property type="nucleotide sequence ID" value="NZ_FNUK01000005.1"/>
</dbReference>
<sequence>MVKSRCYLASANTSAGFVNYFDYVLKDAQRVYIIKGGPGTGKSTFMRLIGEELLKEGMSVDFIYCSSDKDSLDAIVVNDIKVVIVDGTAPHVIDPKYPGAVERILDFGEYWDVDYLRSRKDIIKFYIDEIENQYKVFFKHLKVAKSIHDKWEKEYLKGMDFNKANQITEQIINEVVKGCINKVAKEWHRFAGAMTPQGQVCFYDNLTCDIKNRYIIKGRPGTGKSTMVKKIAQAALSKGYDVEFYHCAFDPSSIDMIVIRELDFAILDGTAPHVFEGGPNDKVIDMFTCIDTAIVHEEEDPIISLSKEYADEMLKAKKVYSNIKQLHDELEKYYINAMDFNNVNALRIRITRTLIDLYNAMHSKGV</sequence>
<reference evidence="2" key="1">
    <citation type="submission" date="2016-10" db="EMBL/GenBank/DDBJ databases">
        <authorList>
            <person name="Varghese N."/>
            <person name="Submissions S."/>
        </authorList>
    </citation>
    <scope>NUCLEOTIDE SEQUENCE [LARGE SCALE GENOMIC DNA]</scope>
    <source>
        <strain evidence="2">DSM 5463</strain>
    </source>
</reference>
<evidence type="ECO:0000313" key="2">
    <source>
        <dbReference type="Proteomes" id="UP000242850"/>
    </source>
</evidence>
<organism evidence="1 2">
    <name type="scientific">Caloramator fervidus</name>
    <dbReference type="NCBI Taxonomy" id="29344"/>
    <lineage>
        <taxon>Bacteria</taxon>
        <taxon>Bacillati</taxon>
        <taxon>Bacillota</taxon>
        <taxon>Clostridia</taxon>
        <taxon>Eubacteriales</taxon>
        <taxon>Clostridiaceae</taxon>
        <taxon>Caloramator</taxon>
    </lineage>
</organism>
<evidence type="ECO:0008006" key="3">
    <source>
        <dbReference type="Google" id="ProtNLM"/>
    </source>
</evidence>
<proteinExistence type="predicted"/>
<evidence type="ECO:0000313" key="1">
    <source>
        <dbReference type="EMBL" id="SEF60043.1"/>
    </source>
</evidence>
<dbReference type="EMBL" id="FNUK01000005">
    <property type="protein sequence ID" value="SEF60043.1"/>
    <property type="molecule type" value="Genomic_DNA"/>
</dbReference>
<dbReference type="AlphaFoldDB" id="A0A1H5TB50"/>
<keyword evidence="2" id="KW-1185">Reference proteome</keyword>
<dbReference type="SUPFAM" id="SSF52540">
    <property type="entry name" value="P-loop containing nucleoside triphosphate hydrolases"/>
    <property type="match status" value="2"/>
</dbReference>
<gene>
    <name evidence="1" type="ORF">SAMN05660865_00589</name>
</gene>
<dbReference type="CDD" id="cd01983">
    <property type="entry name" value="SIMIBI"/>
    <property type="match status" value="1"/>
</dbReference>
<accession>A0A1H5TB50</accession>
<name>A0A1H5TB50_9CLOT</name>